<accession>E1ICE1</accession>
<dbReference type="Gene3D" id="1.10.601.10">
    <property type="entry name" value="RNA Polymerase Primary Sigma Factor"/>
    <property type="match status" value="2"/>
</dbReference>
<dbReference type="Proteomes" id="UP000054010">
    <property type="component" value="Unassembled WGS sequence"/>
</dbReference>
<dbReference type="AlphaFoldDB" id="E1ICE1"/>
<dbReference type="GO" id="GO:0016987">
    <property type="term" value="F:sigma factor activity"/>
    <property type="evidence" value="ECO:0007669"/>
    <property type="project" value="UniProtKB-KW"/>
</dbReference>
<dbReference type="InterPro" id="IPR050239">
    <property type="entry name" value="Sigma-70_RNA_pol_init_factors"/>
</dbReference>
<dbReference type="Gene3D" id="1.10.10.10">
    <property type="entry name" value="Winged helix-like DNA-binding domain superfamily/Winged helix DNA-binding domain"/>
    <property type="match status" value="2"/>
</dbReference>
<dbReference type="FunFam" id="1.10.601.10:FF:000001">
    <property type="entry name" value="RNA polymerase sigma factor SigA"/>
    <property type="match status" value="1"/>
</dbReference>
<dbReference type="InterPro" id="IPR013325">
    <property type="entry name" value="RNA_pol_sigma_r2"/>
</dbReference>
<dbReference type="PROSITE" id="PS00715">
    <property type="entry name" value="SIGMA70_1"/>
    <property type="match status" value="1"/>
</dbReference>
<dbReference type="Pfam" id="PF04545">
    <property type="entry name" value="Sigma70_r4"/>
    <property type="match status" value="1"/>
</dbReference>
<gene>
    <name evidence="9" type="ORF">OSCT_0992</name>
</gene>
<comment type="caution">
    <text evidence="9">The sequence shown here is derived from an EMBL/GenBank/DDBJ whole genome shotgun (WGS) entry which is preliminary data.</text>
</comment>
<dbReference type="Pfam" id="PF04542">
    <property type="entry name" value="Sigma70_r2"/>
    <property type="match status" value="1"/>
</dbReference>
<sequence length="346" mass="39544">MLKRKKMLWGMADSAEEEHESDLERLADVDELANDAPEQPKHAEPTPDAVQHYLQEIGRVSLLTANEEVELSERIERGDEAEERLATEDQLSGTQRRNLEHEVERGNDARRHLIQANLRLVVSIAKKYVGRGLSLLDLIQEGNIGLMRAVEKFDHRKGNRFSTYATWWIRQAVTRSIAEQGRTIRLPVHMSESVSQVKRTSERLSQSLERQPSAEEIAIALGQPTERIERVLEAARRPVSLETPVGDEGEHTLGDFLPDDDLPTPGDFASAQLLRQDLCAALDHLNERERRIIDLRYGLLDGRRRTLEEVGRTLGMTRERARQIEAEALRRLRSPDVGQHLRDYLE</sequence>
<evidence type="ECO:0000259" key="8">
    <source>
        <dbReference type="PROSITE" id="PS00716"/>
    </source>
</evidence>
<dbReference type="InterPro" id="IPR036388">
    <property type="entry name" value="WH-like_DNA-bd_sf"/>
</dbReference>
<dbReference type="SUPFAM" id="SSF88659">
    <property type="entry name" value="Sigma3 and sigma4 domains of RNA polymerase sigma factors"/>
    <property type="match status" value="2"/>
</dbReference>
<proteinExistence type="inferred from homology"/>
<dbReference type="InterPro" id="IPR007627">
    <property type="entry name" value="RNA_pol_sigma70_r2"/>
</dbReference>
<dbReference type="EMBL" id="ADVR01000024">
    <property type="protein sequence ID" value="EFO81136.1"/>
    <property type="molecule type" value="Genomic_DNA"/>
</dbReference>
<evidence type="ECO:0000256" key="4">
    <source>
        <dbReference type="ARBA" id="ARBA00023163"/>
    </source>
</evidence>
<comment type="function">
    <text evidence="5">Sigma factors are initiation factors that promote the attachment of RNA polymerase to specific initiation sites and are then released.</text>
</comment>
<dbReference type="PROSITE" id="PS00716">
    <property type="entry name" value="SIGMA70_2"/>
    <property type="match status" value="1"/>
</dbReference>
<feature type="domain" description="RNA polymerase sigma-70" evidence="7">
    <location>
        <begin position="137"/>
        <end position="150"/>
    </location>
</feature>
<keyword evidence="2 5" id="KW-0731">Sigma factor</keyword>
<evidence type="ECO:0000256" key="3">
    <source>
        <dbReference type="ARBA" id="ARBA00023125"/>
    </source>
</evidence>
<dbReference type="NCBIfam" id="TIGR02937">
    <property type="entry name" value="sigma70-ECF"/>
    <property type="match status" value="1"/>
</dbReference>
<dbReference type="SUPFAM" id="SSF88946">
    <property type="entry name" value="Sigma2 domain of RNA polymerase sigma factors"/>
    <property type="match status" value="1"/>
</dbReference>
<dbReference type="GO" id="GO:0006352">
    <property type="term" value="P:DNA-templated transcription initiation"/>
    <property type="evidence" value="ECO:0007669"/>
    <property type="project" value="InterPro"/>
</dbReference>
<dbReference type="InterPro" id="IPR007624">
    <property type="entry name" value="RNA_pol_sigma70_r3"/>
</dbReference>
<evidence type="ECO:0000259" key="7">
    <source>
        <dbReference type="PROSITE" id="PS00715"/>
    </source>
</evidence>
<name>E1ICE1_9CHLR</name>
<keyword evidence="10" id="KW-1185">Reference proteome</keyword>
<feature type="region of interest" description="Disordered" evidence="6">
    <location>
        <begin position="1"/>
        <end position="48"/>
    </location>
</feature>
<dbReference type="InterPro" id="IPR013324">
    <property type="entry name" value="RNA_pol_sigma_r3/r4-like"/>
</dbReference>
<dbReference type="Pfam" id="PF00140">
    <property type="entry name" value="Sigma70_r1_2"/>
    <property type="match status" value="1"/>
</dbReference>
<dbReference type="InterPro" id="IPR007630">
    <property type="entry name" value="RNA_pol_sigma70_r4"/>
</dbReference>
<evidence type="ECO:0000256" key="6">
    <source>
        <dbReference type="SAM" id="MobiDB-lite"/>
    </source>
</evidence>
<evidence type="ECO:0000313" key="10">
    <source>
        <dbReference type="Proteomes" id="UP000054010"/>
    </source>
</evidence>
<dbReference type="GO" id="GO:0003677">
    <property type="term" value="F:DNA binding"/>
    <property type="evidence" value="ECO:0007669"/>
    <property type="project" value="UniProtKB-KW"/>
</dbReference>
<dbReference type="InterPro" id="IPR014284">
    <property type="entry name" value="RNA_pol_sigma-70_dom"/>
</dbReference>
<dbReference type="STRING" id="765420.OSCT_0992"/>
<dbReference type="PANTHER" id="PTHR30603">
    <property type="entry name" value="RNA POLYMERASE SIGMA FACTOR RPO"/>
    <property type="match status" value="1"/>
</dbReference>
<dbReference type="PANTHER" id="PTHR30603:SF67">
    <property type="entry name" value="RNA POLYMERASE SIGMA FACTOR RPOS"/>
    <property type="match status" value="1"/>
</dbReference>
<evidence type="ECO:0000313" key="9">
    <source>
        <dbReference type="EMBL" id="EFO81136.1"/>
    </source>
</evidence>
<evidence type="ECO:0000256" key="5">
    <source>
        <dbReference type="RuleBase" id="RU362124"/>
    </source>
</evidence>
<keyword evidence="1 5" id="KW-0805">Transcription regulation</keyword>
<reference evidence="9 10" key="1">
    <citation type="journal article" date="2011" name="J. Bacteriol.">
        <title>Draft genome sequence of the anoxygenic filamentous phototrophic bacterium Oscillochloris trichoides subsp. DG-6.</title>
        <authorList>
            <person name="Kuznetsov B.B."/>
            <person name="Ivanovsky R.N."/>
            <person name="Keppen O.I."/>
            <person name="Sukhacheva M.V."/>
            <person name="Bumazhkin B.K."/>
            <person name="Patutina E.O."/>
            <person name="Beletsky A.V."/>
            <person name="Mardanov A.V."/>
            <person name="Baslerov R.V."/>
            <person name="Panteleeva A.N."/>
            <person name="Kolganova T.V."/>
            <person name="Ravin N.V."/>
            <person name="Skryabin K.G."/>
        </authorList>
    </citation>
    <scope>NUCLEOTIDE SEQUENCE [LARGE SCALE GENOMIC DNA]</scope>
    <source>
        <strain evidence="9 10">DG-6</strain>
    </source>
</reference>
<protein>
    <recommendedName>
        <fullName evidence="5">RNA polymerase sigma factor</fullName>
    </recommendedName>
</protein>
<keyword evidence="3 5" id="KW-0238">DNA-binding</keyword>
<keyword evidence="4 5" id="KW-0804">Transcription</keyword>
<feature type="region of interest" description="Disordered" evidence="6">
    <location>
        <begin position="73"/>
        <end position="104"/>
    </location>
</feature>
<dbReference type="eggNOG" id="COG0568">
    <property type="taxonomic scope" value="Bacteria"/>
</dbReference>
<feature type="domain" description="RNA polymerase sigma-70" evidence="8">
    <location>
        <begin position="306"/>
        <end position="332"/>
    </location>
</feature>
<evidence type="ECO:0000256" key="1">
    <source>
        <dbReference type="ARBA" id="ARBA00023015"/>
    </source>
</evidence>
<dbReference type="Pfam" id="PF04539">
    <property type="entry name" value="Sigma70_r3"/>
    <property type="match status" value="1"/>
</dbReference>
<evidence type="ECO:0000256" key="2">
    <source>
        <dbReference type="ARBA" id="ARBA00023082"/>
    </source>
</evidence>
<comment type="similarity">
    <text evidence="5">Belongs to the sigma-70 factor family.</text>
</comment>
<feature type="compositionally biased region" description="Basic and acidic residues" evidence="6">
    <location>
        <begin position="73"/>
        <end position="87"/>
    </location>
</feature>
<dbReference type="PRINTS" id="PR00046">
    <property type="entry name" value="SIGMA70FCT"/>
</dbReference>
<dbReference type="InterPro" id="IPR009042">
    <property type="entry name" value="RNA_pol_sigma70_r1_2"/>
</dbReference>
<dbReference type="CDD" id="cd06171">
    <property type="entry name" value="Sigma70_r4"/>
    <property type="match status" value="1"/>
</dbReference>
<organism evidence="9 10">
    <name type="scientific">Oscillochloris trichoides DG-6</name>
    <dbReference type="NCBI Taxonomy" id="765420"/>
    <lineage>
        <taxon>Bacteria</taxon>
        <taxon>Bacillati</taxon>
        <taxon>Chloroflexota</taxon>
        <taxon>Chloroflexia</taxon>
        <taxon>Chloroflexales</taxon>
        <taxon>Chloroflexineae</taxon>
        <taxon>Oscillochloridaceae</taxon>
        <taxon>Oscillochloris</taxon>
    </lineage>
</organism>
<dbReference type="HOGENOM" id="CLU_014793_3_5_0"/>
<dbReference type="InterPro" id="IPR000943">
    <property type="entry name" value="RNA_pol_sigma70"/>
</dbReference>